<dbReference type="AlphaFoldDB" id="A0A6G1D6X3"/>
<keyword evidence="2" id="KW-1185">Reference proteome</keyword>
<name>A0A6G1D6X3_9ORYZ</name>
<dbReference type="EMBL" id="SPHZ02000007">
    <property type="protein sequence ID" value="KAF0908468.1"/>
    <property type="molecule type" value="Genomic_DNA"/>
</dbReference>
<sequence length="86" mass="9110">MMVRGFRECCILGSNGPQIPSTSMALWHGRATSPALLLGLLRPARTLTSLLGPTCQPHTHASLSVGRVLPIVKAELHCIGLLTVAI</sequence>
<protein>
    <submittedName>
        <fullName evidence="1">Uncharacterized protein</fullName>
    </submittedName>
</protein>
<dbReference type="Proteomes" id="UP000479710">
    <property type="component" value="Unassembled WGS sequence"/>
</dbReference>
<evidence type="ECO:0000313" key="2">
    <source>
        <dbReference type="Proteomes" id="UP000479710"/>
    </source>
</evidence>
<comment type="caution">
    <text evidence="1">The sequence shown here is derived from an EMBL/GenBank/DDBJ whole genome shotgun (WGS) entry which is preliminary data.</text>
</comment>
<accession>A0A6G1D6X3</accession>
<organism evidence="1 2">
    <name type="scientific">Oryza meyeriana var. granulata</name>
    <dbReference type="NCBI Taxonomy" id="110450"/>
    <lineage>
        <taxon>Eukaryota</taxon>
        <taxon>Viridiplantae</taxon>
        <taxon>Streptophyta</taxon>
        <taxon>Embryophyta</taxon>
        <taxon>Tracheophyta</taxon>
        <taxon>Spermatophyta</taxon>
        <taxon>Magnoliopsida</taxon>
        <taxon>Liliopsida</taxon>
        <taxon>Poales</taxon>
        <taxon>Poaceae</taxon>
        <taxon>BOP clade</taxon>
        <taxon>Oryzoideae</taxon>
        <taxon>Oryzeae</taxon>
        <taxon>Oryzinae</taxon>
        <taxon>Oryza</taxon>
        <taxon>Oryza meyeriana</taxon>
    </lineage>
</organism>
<proteinExistence type="predicted"/>
<reference evidence="1 2" key="1">
    <citation type="submission" date="2019-11" db="EMBL/GenBank/DDBJ databases">
        <title>Whole genome sequence of Oryza granulata.</title>
        <authorList>
            <person name="Li W."/>
        </authorList>
    </citation>
    <scope>NUCLEOTIDE SEQUENCE [LARGE SCALE GENOMIC DNA]</scope>
    <source>
        <strain evidence="2">cv. Menghai</strain>
        <tissue evidence="1">Leaf</tissue>
    </source>
</reference>
<gene>
    <name evidence="1" type="ORF">E2562_025432</name>
</gene>
<evidence type="ECO:0000313" key="1">
    <source>
        <dbReference type="EMBL" id="KAF0908468.1"/>
    </source>
</evidence>